<organism evidence="3 4">
    <name type="scientific">Fervidibacillus albus</name>
    <dbReference type="NCBI Taxonomy" id="2980026"/>
    <lineage>
        <taxon>Bacteria</taxon>
        <taxon>Bacillati</taxon>
        <taxon>Bacillota</taxon>
        <taxon>Bacilli</taxon>
        <taxon>Bacillales</taxon>
        <taxon>Bacillaceae</taxon>
        <taxon>Fervidibacillus</taxon>
    </lineage>
</organism>
<dbReference type="SUPFAM" id="SSF52402">
    <property type="entry name" value="Adenine nucleotide alpha hydrolases-like"/>
    <property type="match status" value="1"/>
</dbReference>
<feature type="domain" description="UspA" evidence="2">
    <location>
        <begin position="2"/>
        <end position="141"/>
    </location>
</feature>
<reference evidence="3" key="1">
    <citation type="submission" date="2022-09" db="EMBL/GenBank/DDBJ databases">
        <title>Complete Genomes of Fervidibacillus albus and Fervidibacillus halotolerans isolated from tidal flat sediments.</title>
        <authorList>
            <person name="Kwon K.K."/>
            <person name="Yang S.-H."/>
            <person name="Park M.J."/>
            <person name="Oh H.-M."/>
        </authorList>
    </citation>
    <scope>NUCLEOTIDE SEQUENCE</scope>
    <source>
        <strain evidence="3">MEBiC13591</strain>
    </source>
</reference>
<evidence type="ECO:0000259" key="2">
    <source>
        <dbReference type="Pfam" id="PF00582"/>
    </source>
</evidence>
<dbReference type="PANTHER" id="PTHR31964:SF113">
    <property type="entry name" value="USPA DOMAIN-CONTAINING PROTEIN"/>
    <property type="match status" value="1"/>
</dbReference>
<gene>
    <name evidence="3" type="ORF">OE104_13895</name>
</gene>
<dbReference type="InterPro" id="IPR006016">
    <property type="entry name" value="UspA"/>
</dbReference>
<name>A0A9E8RUI1_9BACI</name>
<sequence>MKKTILVPVDQSNHSYRALDFAIQLARKGNDTIAILNVQPNLHTPSTERFLLKEEVDTYLKEMGMKVLNHAKAYIEGSSVEVKVFIRIGSPKIEIIKLANELNAYLIVMGSRGLGPLKGTVLGSVSYGVLHDAPCPVTIVP</sequence>
<dbReference type="Gene3D" id="3.40.50.620">
    <property type="entry name" value="HUPs"/>
    <property type="match status" value="1"/>
</dbReference>
<dbReference type="Pfam" id="PF00582">
    <property type="entry name" value="Usp"/>
    <property type="match status" value="1"/>
</dbReference>
<dbReference type="AlphaFoldDB" id="A0A9E8RUI1"/>
<evidence type="ECO:0000256" key="1">
    <source>
        <dbReference type="ARBA" id="ARBA00008791"/>
    </source>
</evidence>
<dbReference type="PANTHER" id="PTHR31964">
    <property type="entry name" value="ADENINE NUCLEOTIDE ALPHA HYDROLASES-LIKE SUPERFAMILY PROTEIN"/>
    <property type="match status" value="1"/>
</dbReference>
<keyword evidence="4" id="KW-1185">Reference proteome</keyword>
<protein>
    <submittedName>
        <fullName evidence="3">Universal stress protein</fullName>
    </submittedName>
</protein>
<dbReference type="RefSeq" id="WP_275417381.1">
    <property type="nucleotide sequence ID" value="NZ_CP106878.1"/>
</dbReference>
<dbReference type="InterPro" id="IPR006015">
    <property type="entry name" value="Universal_stress_UspA"/>
</dbReference>
<dbReference type="Proteomes" id="UP001164718">
    <property type="component" value="Chromosome"/>
</dbReference>
<evidence type="ECO:0000313" key="3">
    <source>
        <dbReference type="EMBL" id="WAA09600.1"/>
    </source>
</evidence>
<dbReference type="KEGG" id="faf:OE104_13895"/>
<proteinExistence type="inferred from homology"/>
<dbReference type="CDD" id="cd00293">
    <property type="entry name" value="USP-like"/>
    <property type="match status" value="1"/>
</dbReference>
<dbReference type="PRINTS" id="PR01438">
    <property type="entry name" value="UNVRSLSTRESS"/>
</dbReference>
<comment type="similarity">
    <text evidence="1">Belongs to the universal stress protein A family.</text>
</comment>
<dbReference type="EMBL" id="CP106878">
    <property type="protein sequence ID" value="WAA09600.1"/>
    <property type="molecule type" value="Genomic_DNA"/>
</dbReference>
<accession>A0A9E8RUI1</accession>
<dbReference type="InterPro" id="IPR014729">
    <property type="entry name" value="Rossmann-like_a/b/a_fold"/>
</dbReference>
<evidence type="ECO:0000313" key="4">
    <source>
        <dbReference type="Proteomes" id="UP001164718"/>
    </source>
</evidence>